<dbReference type="CDD" id="cd18597">
    <property type="entry name" value="ABC_6TM_YOR1_D1_like"/>
    <property type="match status" value="1"/>
</dbReference>
<dbReference type="GO" id="GO:0140359">
    <property type="term" value="F:ABC-type transporter activity"/>
    <property type="evidence" value="ECO:0007669"/>
    <property type="project" value="InterPro"/>
</dbReference>
<feature type="transmembrane region" description="Helical" evidence="11">
    <location>
        <begin position="913"/>
        <end position="938"/>
    </location>
</feature>
<feature type="transmembrane region" description="Helical" evidence="11">
    <location>
        <begin position="1099"/>
        <end position="1117"/>
    </location>
</feature>
<dbReference type="Gene3D" id="1.20.1560.10">
    <property type="entry name" value="ABC transporter type 1, transmembrane domain"/>
    <property type="match status" value="2"/>
</dbReference>
<feature type="region of interest" description="Disordered" evidence="10">
    <location>
        <begin position="1"/>
        <end position="40"/>
    </location>
</feature>
<feature type="transmembrane region" description="Helical" evidence="11">
    <location>
        <begin position="985"/>
        <end position="1002"/>
    </location>
</feature>
<name>A0A1E3IMA0_9TREE</name>
<dbReference type="PANTHER" id="PTHR24223">
    <property type="entry name" value="ATP-BINDING CASSETTE SUB-FAMILY C"/>
    <property type="match status" value="1"/>
</dbReference>
<accession>A0A1E3IMA0</accession>
<gene>
    <name evidence="14" type="ORF">L198_06421</name>
</gene>
<evidence type="ECO:0000259" key="13">
    <source>
        <dbReference type="PROSITE" id="PS50929"/>
    </source>
</evidence>
<evidence type="ECO:0008006" key="16">
    <source>
        <dbReference type="Google" id="ProtNLM"/>
    </source>
</evidence>
<keyword evidence="8" id="KW-0843">Virulence</keyword>
<dbReference type="OrthoDB" id="6500128at2759"/>
<dbReference type="SMART" id="SM00382">
    <property type="entry name" value="AAA"/>
    <property type="match status" value="2"/>
</dbReference>
<comment type="caution">
    <text evidence="14">The sequence shown here is derived from an EMBL/GenBank/DDBJ whole genome shotgun (WGS) entry which is preliminary data.</text>
</comment>
<comment type="similarity">
    <text evidence="2">Belongs to the ABC transporter superfamily. ABCC family. Conjugate transporter (TC 3.A.1.208) subfamily.</text>
</comment>
<dbReference type="GO" id="GO:0005524">
    <property type="term" value="F:ATP binding"/>
    <property type="evidence" value="ECO:0007669"/>
    <property type="project" value="UniProtKB-KW"/>
</dbReference>
<dbReference type="Pfam" id="PF00664">
    <property type="entry name" value="ABC_membrane"/>
    <property type="match status" value="2"/>
</dbReference>
<dbReference type="InterPro" id="IPR003593">
    <property type="entry name" value="AAA+_ATPase"/>
</dbReference>
<dbReference type="FunFam" id="1.20.1560.10:FF:000010">
    <property type="entry name" value="Multidrug resistance-associated ABC transporter"/>
    <property type="match status" value="1"/>
</dbReference>
<feature type="domain" description="ABC transporter" evidence="12">
    <location>
        <begin position="547"/>
        <end position="784"/>
    </location>
</feature>
<feature type="transmembrane region" description="Helical" evidence="11">
    <location>
        <begin position="1008"/>
        <end position="1027"/>
    </location>
</feature>
<evidence type="ECO:0000256" key="9">
    <source>
        <dbReference type="ARBA" id="ARBA00023136"/>
    </source>
</evidence>
<dbReference type="InterPro" id="IPR011527">
    <property type="entry name" value="ABC1_TM_dom"/>
</dbReference>
<feature type="transmembrane region" description="Helical" evidence="11">
    <location>
        <begin position="457"/>
        <end position="481"/>
    </location>
</feature>
<dbReference type="RefSeq" id="XP_019029636.1">
    <property type="nucleotide sequence ID" value="XM_019178480.1"/>
</dbReference>
<dbReference type="SUPFAM" id="SSF90123">
    <property type="entry name" value="ABC transporter transmembrane region"/>
    <property type="match status" value="2"/>
</dbReference>
<dbReference type="GO" id="GO:0016887">
    <property type="term" value="F:ATP hydrolysis activity"/>
    <property type="evidence" value="ECO:0007669"/>
    <property type="project" value="InterPro"/>
</dbReference>
<evidence type="ECO:0000259" key="12">
    <source>
        <dbReference type="PROSITE" id="PS50893"/>
    </source>
</evidence>
<dbReference type="InterPro" id="IPR003439">
    <property type="entry name" value="ABC_transporter-like_ATP-bd"/>
</dbReference>
<feature type="region of interest" description="Disordered" evidence="10">
    <location>
        <begin position="789"/>
        <end position="835"/>
    </location>
</feature>
<feature type="compositionally biased region" description="Basic and acidic residues" evidence="10">
    <location>
        <begin position="20"/>
        <end position="33"/>
    </location>
</feature>
<dbReference type="GO" id="GO:0016020">
    <property type="term" value="C:membrane"/>
    <property type="evidence" value="ECO:0007669"/>
    <property type="project" value="UniProtKB-SubCell"/>
</dbReference>
<keyword evidence="3" id="KW-0813">Transport</keyword>
<keyword evidence="7 11" id="KW-1133">Transmembrane helix</keyword>
<feature type="transmembrane region" description="Helical" evidence="11">
    <location>
        <begin position="487"/>
        <end position="504"/>
    </location>
</feature>
<proteinExistence type="inferred from homology"/>
<feature type="compositionally biased region" description="Acidic residues" evidence="10">
    <location>
        <begin position="791"/>
        <end position="804"/>
    </location>
</feature>
<evidence type="ECO:0000256" key="3">
    <source>
        <dbReference type="ARBA" id="ARBA00022448"/>
    </source>
</evidence>
<evidence type="ECO:0000256" key="6">
    <source>
        <dbReference type="ARBA" id="ARBA00022840"/>
    </source>
</evidence>
<keyword evidence="4 11" id="KW-0812">Transmembrane</keyword>
<evidence type="ECO:0000256" key="10">
    <source>
        <dbReference type="SAM" id="MobiDB-lite"/>
    </source>
</evidence>
<evidence type="ECO:0000256" key="4">
    <source>
        <dbReference type="ARBA" id="ARBA00022692"/>
    </source>
</evidence>
<keyword evidence="5" id="KW-0547">Nucleotide-binding</keyword>
<dbReference type="FunFam" id="3.40.50.300:FF:000997">
    <property type="entry name" value="Multidrug resistance-associated protein 1"/>
    <property type="match status" value="1"/>
</dbReference>
<dbReference type="Gene3D" id="3.40.50.300">
    <property type="entry name" value="P-loop containing nucleotide triphosphate hydrolases"/>
    <property type="match status" value="2"/>
</dbReference>
<evidence type="ECO:0000256" key="8">
    <source>
        <dbReference type="ARBA" id="ARBA00023026"/>
    </source>
</evidence>
<feature type="transmembrane region" description="Helical" evidence="11">
    <location>
        <begin position="871"/>
        <end position="893"/>
    </location>
</feature>
<dbReference type="Pfam" id="PF00005">
    <property type="entry name" value="ABC_tran"/>
    <property type="match status" value="2"/>
</dbReference>
<dbReference type="PANTHER" id="PTHR24223:SF456">
    <property type="entry name" value="MULTIDRUG RESISTANCE-ASSOCIATED PROTEIN LETHAL(2)03659"/>
    <property type="match status" value="1"/>
</dbReference>
<dbReference type="PROSITE" id="PS50893">
    <property type="entry name" value="ABC_TRANSPORTER_2"/>
    <property type="match status" value="2"/>
</dbReference>
<organism evidence="14 15">
    <name type="scientific">Cryptococcus wingfieldii CBS 7118</name>
    <dbReference type="NCBI Taxonomy" id="1295528"/>
    <lineage>
        <taxon>Eukaryota</taxon>
        <taxon>Fungi</taxon>
        <taxon>Dikarya</taxon>
        <taxon>Basidiomycota</taxon>
        <taxon>Agaricomycotina</taxon>
        <taxon>Tremellomycetes</taxon>
        <taxon>Tremellales</taxon>
        <taxon>Cryptococcaceae</taxon>
        <taxon>Cryptococcus</taxon>
    </lineage>
</organism>
<dbReference type="PROSITE" id="PS00211">
    <property type="entry name" value="ABC_TRANSPORTER_1"/>
    <property type="match status" value="2"/>
</dbReference>
<feature type="domain" description="ABC transmembrane type-1" evidence="13">
    <location>
        <begin position="875"/>
        <end position="1150"/>
    </location>
</feature>
<dbReference type="Proteomes" id="UP000094819">
    <property type="component" value="Unassembled WGS sequence"/>
</dbReference>
<evidence type="ECO:0000313" key="15">
    <source>
        <dbReference type="Proteomes" id="UP000094819"/>
    </source>
</evidence>
<feature type="domain" description="ABC transmembrane type-1" evidence="13">
    <location>
        <begin position="224"/>
        <end position="516"/>
    </location>
</feature>
<keyword evidence="15" id="KW-1185">Reference proteome</keyword>
<sequence>MSRKDSPSTPAAVGQVAEGKVGDGKLDGSKDGSVDIPATRATGYRDLSDSEVAQFPGVKREHWWELWRPRHTPPPPKVSLEDADIIPLATASILSKLTFRWVTPIMVKGYQRPLQATDLWKVSISHAASQPLSTRFMECLEIRQKKAREWNESLPTATPTRKQRVKWAFTAATRRRLASEYARHGSDSTYNERMATLEKEWRECSGKRHGSVTWALNDTLSGFWAGGLFKVFGDTSQIMIPLLVKSLINFSKEVYAAHQSGEQEPNIGRGVGMAIGLFLLTVMQSICQHQFFFRSMATGVLARGVLIAGVYKKSINLSVEGRTAHPNGRLLSYMSSDISRVDFCAQCESHQYAVWTAPIQLILTLILLIIQIGPSALVGFSLFVILAPLQTWFMKFSFKIRKKSMVWTDSRSRLLRELLSSMEIIKVFTYEIPFLKRLKDFRKKEMAGVRKILMIRAANQALAFSVPSLASVLAFVTYAASHDNMDPALIFTSLAFFNLLRQPLMFLPRALSSLTDAQNAMERLTEVFEASDRAESTVIDPSIGMAIRTRDVSFSWSKLNAADAKEEKEKNFDAPFGISSLSIEIPWGKIVAIVGPVGSGKSSILQGLIGEMPQLGGSVTFGGRLAYCQQSAWIQNATLRDNITFGQPWDEKRYWQVVRDACLVPDLEILGDGDLTEIGEKGINLSGGQKQRVNIARAFWSDAIIQLFDDPLSAVDAHVGKSLFENAILPLREKGKTVVLVTHALHLLPQVDHIYAIRQGTIVEQGTYTELIACRGLVEKLMTEFGGLGGAEEEERAAEEETALDEEKSESTKRKPGQVQEASDGLKEAGKGKAAGTGKLEGRLMVSEVRKTGSVGGKVYKEYLKAGKAKYTVPLTILFAIIMQGSQVMSTVWLTWWENSTFHQAWSTYQGVYAVLGISSSIFIFAMGATMGIIANLASKKLHSQALENVFYCPKSVFDTQPLGRVLGVFGKDFDTIDNQLVDSWRMMAMTLVTLMGSIIIITVYLHYFIIIIFGVGIGYWYFAMYYRTSSRELKRLDSMLRSLLYSHFSESLSGIATIRAYSETPRFIKDNTYYVDLENRAYLLTATNQRWLSVRLDFLGALLVFAVAIMCARGGGGITASEIALCLTYLTSVTQVLGMVTRQSAEVENNMNAVERVLWYSNANELPQEAAHHLPSTDPPMTWPGQGAVEFKDVVMSYRPGLPPVLKGLSLSISAGEKVGIIGRTGAGKTSITMALFRLVELTSGSISIDSHPIDSIGLSTLRSRIAIIPQDPVLFSGTVRSNLDPFMEKEDVVLWDALKRAKLVGQGGRGKEEKTFGLDSVIEEEGSNLSVGERSLLSLARALVKDSKIVILDEATAAVDLETDAKIQSTIHREFSDKTLLCIAHRLRTIISWDRILVMNAGQIEEFDTPLSLYDREDGHFRALCDKSNISREEISKARQSEWA</sequence>
<dbReference type="CDD" id="cd03250">
    <property type="entry name" value="ABCC_MRP_domain1"/>
    <property type="match status" value="1"/>
</dbReference>
<evidence type="ECO:0000256" key="2">
    <source>
        <dbReference type="ARBA" id="ARBA00009726"/>
    </source>
</evidence>
<protein>
    <recommendedName>
        <fullName evidence="16">ATP-binding cassette transporter YOR1</fullName>
    </recommendedName>
</protein>
<dbReference type="InterPro" id="IPR050173">
    <property type="entry name" value="ABC_transporter_C-like"/>
</dbReference>
<dbReference type="InterPro" id="IPR017871">
    <property type="entry name" value="ABC_transporter-like_CS"/>
</dbReference>
<dbReference type="GeneID" id="30195633"/>
<keyword evidence="9 11" id="KW-0472">Membrane</keyword>
<evidence type="ECO:0000256" key="1">
    <source>
        <dbReference type="ARBA" id="ARBA00004141"/>
    </source>
</evidence>
<feature type="domain" description="ABC transporter" evidence="12">
    <location>
        <begin position="1190"/>
        <end position="1428"/>
    </location>
</feature>
<comment type="subcellular location">
    <subcellularLocation>
        <location evidence="1">Membrane</location>
        <topology evidence="1">Multi-pass membrane protein</topology>
    </subcellularLocation>
</comment>
<dbReference type="PROSITE" id="PS50929">
    <property type="entry name" value="ABC_TM1F"/>
    <property type="match status" value="2"/>
</dbReference>
<evidence type="ECO:0000256" key="5">
    <source>
        <dbReference type="ARBA" id="ARBA00022741"/>
    </source>
</evidence>
<dbReference type="FunFam" id="3.40.50.300:FF:000565">
    <property type="entry name" value="ABC bile acid transporter"/>
    <property type="match status" value="1"/>
</dbReference>
<keyword evidence="6" id="KW-0067">ATP-binding</keyword>
<dbReference type="EMBL" id="AWGH01000022">
    <property type="protein sequence ID" value="ODN89727.1"/>
    <property type="molecule type" value="Genomic_DNA"/>
</dbReference>
<dbReference type="SUPFAM" id="SSF52540">
    <property type="entry name" value="P-loop containing nucleoside triphosphate hydrolases"/>
    <property type="match status" value="2"/>
</dbReference>
<dbReference type="CDD" id="cd03244">
    <property type="entry name" value="ABCC_MRP_domain2"/>
    <property type="match status" value="1"/>
</dbReference>
<evidence type="ECO:0000256" key="11">
    <source>
        <dbReference type="SAM" id="Phobius"/>
    </source>
</evidence>
<dbReference type="FunFam" id="1.20.1560.10:FF:000061">
    <property type="entry name" value="ATP-binding cassette transporter YOR1"/>
    <property type="match status" value="1"/>
</dbReference>
<evidence type="ECO:0000256" key="7">
    <source>
        <dbReference type="ARBA" id="ARBA00022989"/>
    </source>
</evidence>
<dbReference type="CDD" id="cd18606">
    <property type="entry name" value="ABC_6TM_YOR1_D2_like"/>
    <property type="match status" value="1"/>
</dbReference>
<evidence type="ECO:0000313" key="14">
    <source>
        <dbReference type="EMBL" id="ODN89727.1"/>
    </source>
</evidence>
<feature type="transmembrane region" description="Helical" evidence="11">
    <location>
        <begin position="377"/>
        <end position="398"/>
    </location>
</feature>
<dbReference type="InterPro" id="IPR036640">
    <property type="entry name" value="ABC1_TM_sf"/>
</dbReference>
<dbReference type="InterPro" id="IPR027417">
    <property type="entry name" value="P-loop_NTPase"/>
</dbReference>
<reference evidence="14 15" key="1">
    <citation type="submission" date="2016-06" db="EMBL/GenBank/DDBJ databases">
        <title>Evolution of pathogenesis and genome organization in the Tremellales.</title>
        <authorList>
            <person name="Cuomo C."/>
            <person name="Litvintseva A."/>
            <person name="Heitman J."/>
            <person name="Chen Y."/>
            <person name="Sun S."/>
            <person name="Springer D."/>
            <person name="Dromer F."/>
            <person name="Young S."/>
            <person name="Zeng Q."/>
            <person name="Chapman S."/>
            <person name="Gujja S."/>
            <person name="Saif S."/>
            <person name="Birren B."/>
        </authorList>
    </citation>
    <scope>NUCLEOTIDE SEQUENCE [LARGE SCALE GENOMIC DNA]</scope>
    <source>
        <strain evidence="14 15">CBS 7118</strain>
    </source>
</reference>